<comment type="domain">
    <text evidence="11">The N-terminal domain is essential for RNAP assembly and basal transcription, whereas the C-terminal domain is involved in interaction with transcriptional regulators and with upstream promoter elements.</text>
</comment>
<dbReference type="InterPro" id="IPR036603">
    <property type="entry name" value="RBP11-like"/>
</dbReference>
<dbReference type="Pfam" id="PF01193">
    <property type="entry name" value="RNA_pol_L"/>
    <property type="match status" value="1"/>
</dbReference>
<evidence type="ECO:0000256" key="8">
    <source>
        <dbReference type="ARBA" id="ARBA00032524"/>
    </source>
</evidence>
<comment type="similarity">
    <text evidence="1 11">Belongs to the RNA polymerase alpha chain family.</text>
</comment>
<sequence>MLDIRKPSISAEEARENAARFAVEPLERGFGYTLGNSLRRVLLSSLPGAAITSVKIEGVAHEFGTIKGVKEDVSDIILNLKETVLRLHGDEPATLRINAKGPKEVTAADIEYPADVEVINPDLYIATLNDDGKLEVEMVVEHGRGYVSAERNKRASDAIGVLPIDSIFSPTKRVTYAVENARVGQRTDYDKLILEVETNGSISPFEAVSVAARIVNDHMNLFMEQAIEFSAAPIFVADVNERDRTLDSPIEDLELSVRSYNCLKREGVNTVQGLVEQSEADLVKIRNFGAKSIEEVKEKLKDLGLALQSS</sequence>
<comment type="caution">
    <text evidence="13">The sequence shown here is derived from an EMBL/GenBank/DDBJ whole genome shotgun (WGS) entry which is preliminary data.</text>
</comment>
<dbReference type="NCBIfam" id="TIGR02027">
    <property type="entry name" value="rpoA"/>
    <property type="match status" value="1"/>
</dbReference>
<dbReference type="SUPFAM" id="SSF56553">
    <property type="entry name" value="Insert subdomain of RNA polymerase alpha subunit"/>
    <property type="match status" value="1"/>
</dbReference>
<dbReference type="InterPro" id="IPR011263">
    <property type="entry name" value="DNA-dir_RNA_pol_RpoA/D/Rpb3"/>
</dbReference>
<evidence type="ECO:0000259" key="12">
    <source>
        <dbReference type="SMART" id="SM00662"/>
    </source>
</evidence>
<dbReference type="NCBIfam" id="NF003519">
    <property type="entry name" value="PRK05182.2-5"/>
    <property type="match status" value="1"/>
</dbReference>
<comment type="subunit">
    <text evidence="11">Homodimer. The RNAP catalytic core consists of 2 alpha, 1 beta, 1 beta' and 1 omega subunit. When a sigma factor is associated with the core the holoenzyme is formed, which can initiate transcription.</text>
</comment>
<dbReference type="Pfam" id="PF03118">
    <property type="entry name" value="RNA_pol_A_CTD"/>
    <property type="match status" value="1"/>
</dbReference>
<dbReference type="Gene3D" id="3.30.1360.10">
    <property type="entry name" value="RNA polymerase, RBP11-like subunit"/>
    <property type="match status" value="1"/>
</dbReference>
<evidence type="ECO:0000313" key="13">
    <source>
        <dbReference type="EMBL" id="OFW34789.1"/>
    </source>
</evidence>
<evidence type="ECO:0000256" key="6">
    <source>
        <dbReference type="ARBA" id="ARBA00022695"/>
    </source>
</evidence>
<keyword evidence="5 11" id="KW-0808">Transferase</keyword>
<comment type="catalytic activity">
    <reaction evidence="10 11">
        <text>RNA(n) + a ribonucleoside 5'-triphosphate = RNA(n+1) + diphosphate</text>
        <dbReference type="Rhea" id="RHEA:21248"/>
        <dbReference type="Rhea" id="RHEA-COMP:14527"/>
        <dbReference type="Rhea" id="RHEA-COMP:17342"/>
        <dbReference type="ChEBI" id="CHEBI:33019"/>
        <dbReference type="ChEBI" id="CHEBI:61557"/>
        <dbReference type="ChEBI" id="CHEBI:140395"/>
        <dbReference type="EC" id="2.7.7.6"/>
    </reaction>
</comment>
<dbReference type="SUPFAM" id="SSF47789">
    <property type="entry name" value="C-terminal domain of RNA polymerase alpha subunit"/>
    <property type="match status" value="1"/>
</dbReference>
<dbReference type="FunFam" id="2.170.120.12:FF:000001">
    <property type="entry name" value="DNA-directed RNA polymerase subunit alpha"/>
    <property type="match status" value="1"/>
</dbReference>
<keyword evidence="4 11" id="KW-0240">DNA-directed RNA polymerase</keyword>
<evidence type="ECO:0000256" key="5">
    <source>
        <dbReference type="ARBA" id="ARBA00022679"/>
    </source>
</evidence>
<dbReference type="Gene3D" id="2.170.120.12">
    <property type="entry name" value="DNA-directed RNA polymerase, insert domain"/>
    <property type="match status" value="1"/>
</dbReference>
<feature type="region of interest" description="Alpha N-terminal domain (alpha-NTD)" evidence="11">
    <location>
        <begin position="1"/>
        <end position="240"/>
    </location>
</feature>
<dbReference type="InterPro" id="IPR011773">
    <property type="entry name" value="DNA-dir_RpoA"/>
</dbReference>
<dbReference type="AlphaFoldDB" id="A0A1F2UP91"/>
<evidence type="ECO:0000256" key="10">
    <source>
        <dbReference type="ARBA" id="ARBA00048552"/>
    </source>
</evidence>
<evidence type="ECO:0000256" key="3">
    <source>
        <dbReference type="ARBA" id="ARBA00015972"/>
    </source>
</evidence>
<dbReference type="Proteomes" id="UP000178086">
    <property type="component" value="Unassembled WGS sequence"/>
</dbReference>
<dbReference type="Gene3D" id="1.10.150.20">
    <property type="entry name" value="5' to 3' exonuclease, C-terminal subdomain"/>
    <property type="match status" value="1"/>
</dbReference>
<evidence type="ECO:0000256" key="4">
    <source>
        <dbReference type="ARBA" id="ARBA00022478"/>
    </source>
</evidence>
<dbReference type="Pfam" id="PF01000">
    <property type="entry name" value="RNA_pol_A_bac"/>
    <property type="match status" value="1"/>
</dbReference>
<proteinExistence type="inferred from homology"/>
<dbReference type="GO" id="GO:0005737">
    <property type="term" value="C:cytoplasm"/>
    <property type="evidence" value="ECO:0007669"/>
    <property type="project" value="UniProtKB-ARBA"/>
</dbReference>
<dbReference type="SUPFAM" id="SSF55257">
    <property type="entry name" value="RBP11-like subunits of RNA polymerase"/>
    <property type="match status" value="1"/>
</dbReference>
<evidence type="ECO:0000256" key="2">
    <source>
        <dbReference type="ARBA" id="ARBA00012418"/>
    </source>
</evidence>
<dbReference type="SMART" id="SM00662">
    <property type="entry name" value="RPOLD"/>
    <property type="match status" value="1"/>
</dbReference>
<dbReference type="EMBL" id="MELI01000031">
    <property type="protein sequence ID" value="OFW34789.1"/>
    <property type="molecule type" value="Genomic_DNA"/>
</dbReference>
<evidence type="ECO:0000256" key="7">
    <source>
        <dbReference type="ARBA" id="ARBA00023163"/>
    </source>
</evidence>
<dbReference type="InterPro" id="IPR011260">
    <property type="entry name" value="RNAP_asu_C"/>
</dbReference>
<dbReference type="NCBIfam" id="NF003513">
    <property type="entry name" value="PRK05182.1-2"/>
    <property type="match status" value="1"/>
</dbReference>
<dbReference type="EC" id="2.7.7.6" evidence="2 11"/>
<dbReference type="GO" id="GO:0006351">
    <property type="term" value="P:DNA-templated transcription"/>
    <property type="evidence" value="ECO:0007669"/>
    <property type="project" value="UniProtKB-UniRule"/>
</dbReference>
<dbReference type="InterPro" id="IPR011262">
    <property type="entry name" value="DNA-dir_RNA_pol_insert"/>
</dbReference>
<comment type="function">
    <text evidence="11">DNA-dependent RNA polymerase catalyzes the transcription of DNA into RNA using the four ribonucleoside triphosphates as substrates.</text>
</comment>
<evidence type="ECO:0000256" key="9">
    <source>
        <dbReference type="ARBA" id="ARBA00033070"/>
    </source>
</evidence>
<evidence type="ECO:0000256" key="11">
    <source>
        <dbReference type="HAMAP-Rule" id="MF_00059"/>
    </source>
</evidence>
<keyword evidence="6 11" id="KW-0548">Nucleotidyltransferase</keyword>
<name>A0A1F2UP91_9ACTN</name>
<feature type="domain" description="DNA-directed RNA polymerase RpoA/D/Rpb3-type" evidence="12">
    <location>
        <begin position="18"/>
        <end position="225"/>
    </location>
</feature>
<dbReference type="GO" id="GO:0003899">
    <property type="term" value="F:DNA-directed RNA polymerase activity"/>
    <property type="evidence" value="ECO:0007669"/>
    <property type="project" value="UniProtKB-UniRule"/>
</dbReference>
<evidence type="ECO:0000313" key="14">
    <source>
        <dbReference type="Proteomes" id="UP000178086"/>
    </source>
</evidence>
<feature type="region of interest" description="Alpha C-terminal domain (alpha-CTD)" evidence="11">
    <location>
        <begin position="243"/>
        <end position="310"/>
    </location>
</feature>
<dbReference type="GO" id="GO:0046983">
    <property type="term" value="F:protein dimerization activity"/>
    <property type="evidence" value="ECO:0007669"/>
    <property type="project" value="InterPro"/>
</dbReference>
<organism evidence="13 14">
    <name type="scientific">Candidatus Aquicultor primus</name>
    <dbReference type="NCBI Taxonomy" id="1797195"/>
    <lineage>
        <taxon>Bacteria</taxon>
        <taxon>Bacillati</taxon>
        <taxon>Actinomycetota</taxon>
        <taxon>Candidatus Aquicultoria</taxon>
        <taxon>Candidatus Aquicultorales</taxon>
        <taxon>Candidatus Aquicultoraceae</taxon>
        <taxon>Candidatus Aquicultor</taxon>
    </lineage>
</organism>
<keyword evidence="7 11" id="KW-0804">Transcription</keyword>
<dbReference type="InterPro" id="IPR036643">
    <property type="entry name" value="RNApol_insert_sf"/>
</dbReference>
<dbReference type="NCBIfam" id="NF003516">
    <property type="entry name" value="PRK05182.2-2"/>
    <property type="match status" value="1"/>
</dbReference>
<evidence type="ECO:0000256" key="1">
    <source>
        <dbReference type="ARBA" id="ARBA00007123"/>
    </source>
</evidence>
<gene>
    <name evidence="11" type="primary">rpoA</name>
    <name evidence="13" type="ORF">A2074_06555</name>
</gene>
<accession>A0A1F2UP91</accession>
<dbReference type="NCBIfam" id="NF003515">
    <property type="entry name" value="PRK05182.2-1"/>
    <property type="match status" value="1"/>
</dbReference>
<dbReference type="HAMAP" id="MF_00059">
    <property type="entry name" value="RNApol_bact_RpoA"/>
    <property type="match status" value="1"/>
</dbReference>
<dbReference type="GO" id="GO:0003677">
    <property type="term" value="F:DNA binding"/>
    <property type="evidence" value="ECO:0007669"/>
    <property type="project" value="UniProtKB-UniRule"/>
</dbReference>
<dbReference type="CDD" id="cd06928">
    <property type="entry name" value="RNAP_alpha_NTD"/>
    <property type="match status" value="1"/>
</dbReference>
<protein>
    <recommendedName>
        <fullName evidence="3 11">DNA-directed RNA polymerase subunit alpha</fullName>
        <shortName evidence="11">RNAP subunit alpha</shortName>
        <ecNumber evidence="2 11">2.7.7.6</ecNumber>
    </recommendedName>
    <alternativeName>
        <fullName evidence="9 11">RNA polymerase subunit alpha</fullName>
    </alternativeName>
    <alternativeName>
        <fullName evidence="8 11">Transcriptase subunit alpha</fullName>
    </alternativeName>
</protein>
<dbReference type="GO" id="GO:0000428">
    <property type="term" value="C:DNA-directed RNA polymerase complex"/>
    <property type="evidence" value="ECO:0007669"/>
    <property type="project" value="UniProtKB-KW"/>
</dbReference>
<reference evidence="13 14" key="1">
    <citation type="journal article" date="2016" name="Nat. Commun.">
        <title>Thousands of microbial genomes shed light on interconnected biogeochemical processes in an aquifer system.</title>
        <authorList>
            <person name="Anantharaman K."/>
            <person name="Brown C.T."/>
            <person name="Hug L.A."/>
            <person name="Sharon I."/>
            <person name="Castelle C.J."/>
            <person name="Probst A.J."/>
            <person name="Thomas B.C."/>
            <person name="Singh A."/>
            <person name="Wilkins M.J."/>
            <person name="Karaoz U."/>
            <person name="Brodie E.L."/>
            <person name="Williams K.H."/>
            <person name="Hubbard S.S."/>
            <person name="Banfield J.F."/>
        </authorList>
    </citation>
    <scope>NUCLEOTIDE SEQUENCE [LARGE SCALE GENOMIC DNA]</scope>
</reference>